<evidence type="ECO:0000313" key="1">
    <source>
        <dbReference type="EMBL" id="CAF1571984.1"/>
    </source>
</evidence>
<gene>
    <name evidence="1" type="ORF">GPM918_LOCUS40462</name>
    <name evidence="2" type="ORF">SRO942_LOCUS41410</name>
</gene>
<name>A0A815YL70_9BILA</name>
<sequence length="499" mass="57341">DYCPETIHGRDSLHIVTQIIIQNPTNYIHQQPPSSTPVHIKSINDKAELINRPRQRNYNSVSTPQHSTISPIHNNSVQTTTTIHQYHQYEKFIDLSTQNCLFGYRVVQYYSYEQKQLTPLLCGFFSSYLIHKKQEKHKITYCSPINESPTSREAALAILKTTKSQLIDSGLQKQAIIIMDEGMYQAVIKVKDQQPKEFQDVFILAGDFHALKTYMIMVWKVLAGSGIHELLGNIYQGATLRSILEVTNFNKSLRATKLLYTALSILCIENFITSTSALSSSQSIPSTFDQLPSYYATDEKKKQWFTSLLEIIHRSNLQEKYHEYSTTTSSTNIHFKFWYYILNQLFQPCIELLVAVRTQNFNARNAAWSKMVPMFFANNRFRYAKLGARNLADLQTMSDDLLQHLTRSFAVQRSDRAFSSIPVDQALECSINRLGKGRSGITGRFSPQAVDRFCNTLVFRTMMHSIINEIADIETRTNSIDAHIECQQSRMELDNHDLK</sequence>
<comment type="caution">
    <text evidence="1">The sequence shown here is derived from an EMBL/GenBank/DDBJ whole genome shotgun (WGS) entry which is preliminary data.</text>
</comment>
<dbReference type="Proteomes" id="UP000681722">
    <property type="component" value="Unassembled WGS sequence"/>
</dbReference>
<dbReference type="OrthoDB" id="8060926at2759"/>
<evidence type="ECO:0000313" key="2">
    <source>
        <dbReference type="EMBL" id="CAF4435665.1"/>
    </source>
</evidence>
<organism evidence="1 3">
    <name type="scientific">Didymodactylos carnosus</name>
    <dbReference type="NCBI Taxonomy" id="1234261"/>
    <lineage>
        <taxon>Eukaryota</taxon>
        <taxon>Metazoa</taxon>
        <taxon>Spiralia</taxon>
        <taxon>Gnathifera</taxon>
        <taxon>Rotifera</taxon>
        <taxon>Eurotatoria</taxon>
        <taxon>Bdelloidea</taxon>
        <taxon>Philodinida</taxon>
        <taxon>Philodinidae</taxon>
        <taxon>Didymodactylos</taxon>
    </lineage>
</organism>
<feature type="non-terminal residue" evidence="1">
    <location>
        <position position="499"/>
    </location>
</feature>
<dbReference type="PANTHER" id="PTHR47018:SF3">
    <property type="entry name" value="MYCBP-ASSOCIATED PROTEIN"/>
    <property type="match status" value="1"/>
</dbReference>
<dbReference type="Proteomes" id="UP000663829">
    <property type="component" value="Unassembled WGS sequence"/>
</dbReference>
<proteinExistence type="predicted"/>
<keyword evidence="3" id="KW-1185">Reference proteome</keyword>
<reference evidence="1" key="1">
    <citation type="submission" date="2021-02" db="EMBL/GenBank/DDBJ databases">
        <authorList>
            <person name="Nowell W R."/>
        </authorList>
    </citation>
    <scope>NUCLEOTIDE SEQUENCE</scope>
</reference>
<dbReference type="EMBL" id="CAJNOQ010029994">
    <property type="protein sequence ID" value="CAF1571984.1"/>
    <property type="molecule type" value="Genomic_DNA"/>
</dbReference>
<protein>
    <submittedName>
        <fullName evidence="1">Uncharacterized protein</fullName>
    </submittedName>
</protein>
<dbReference type="AlphaFoldDB" id="A0A815YL70"/>
<evidence type="ECO:0000313" key="3">
    <source>
        <dbReference type="Proteomes" id="UP000663829"/>
    </source>
</evidence>
<feature type="non-terminal residue" evidence="1">
    <location>
        <position position="1"/>
    </location>
</feature>
<dbReference type="EMBL" id="CAJOBC010095837">
    <property type="protein sequence ID" value="CAF4435665.1"/>
    <property type="molecule type" value="Genomic_DNA"/>
</dbReference>
<dbReference type="PANTHER" id="PTHR47018">
    <property type="entry name" value="CXC DOMAIN-CONTAINING PROTEIN-RELATED"/>
    <property type="match status" value="1"/>
</dbReference>
<accession>A0A815YL70</accession>